<evidence type="ECO:0000259" key="2">
    <source>
        <dbReference type="Pfam" id="PF01337"/>
    </source>
</evidence>
<dbReference type="SUPFAM" id="SSF52038">
    <property type="entry name" value="Barstar-related"/>
    <property type="match status" value="1"/>
</dbReference>
<dbReference type="AlphaFoldDB" id="A0A1S8MNY1"/>
<evidence type="ECO:0000256" key="1">
    <source>
        <dbReference type="ARBA" id="ARBA00006845"/>
    </source>
</evidence>
<reference evidence="3 4" key="1">
    <citation type="submission" date="2016-05" db="EMBL/GenBank/DDBJ databases">
        <title>Microbial solvent formation.</title>
        <authorList>
            <person name="Poehlein A."/>
            <person name="Montoya Solano J.D."/>
            <person name="Flitsch S."/>
            <person name="Krabben P."/>
            <person name="Duerre P."/>
            <person name="Daniel R."/>
        </authorList>
    </citation>
    <scope>NUCLEOTIDE SEQUENCE [LARGE SCALE GENOMIC DNA]</scope>
    <source>
        <strain evidence="3 4">L1-8</strain>
    </source>
</reference>
<dbReference type="Pfam" id="PF01337">
    <property type="entry name" value="Barstar"/>
    <property type="match status" value="1"/>
</dbReference>
<protein>
    <submittedName>
        <fullName evidence="3">Barstar (Barnase inhibitor)</fullName>
    </submittedName>
</protein>
<dbReference type="RefSeq" id="WP_176127727.1">
    <property type="nucleotide sequence ID" value="NZ_LZYZ01000011.1"/>
</dbReference>
<organism evidence="3 4">
    <name type="scientific">Clostridium saccharobutylicum</name>
    <dbReference type="NCBI Taxonomy" id="169679"/>
    <lineage>
        <taxon>Bacteria</taxon>
        <taxon>Bacillati</taxon>
        <taxon>Bacillota</taxon>
        <taxon>Clostridia</taxon>
        <taxon>Eubacteriales</taxon>
        <taxon>Clostridiaceae</taxon>
        <taxon>Clostridium</taxon>
    </lineage>
</organism>
<dbReference type="Proteomes" id="UP000191154">
    <property type="component" value="Unassembled WGS sequence"/>
</dbReference>
<dbReference type="Gene3D" id="3.30.370.10">
    <property type="entry name" value="Barstar-like"/>
    <property type="match status" value="1"/>
</dbReference>
<comment type="similarity">
    <text evidence="1">Belongs to the barstar family.</text>
</comment>
<feature type="domain" description="Barstar (barnase inhibitor)" evidence="2">
    <location>
        <begin position="5"/>
        <end position="72"/>
    </location>
</feature>
<dbReference type="InterPro" id="IPR000468">
    <property type="entry name" value="Barstar"/>
</dbReference>
<dbReference type="EMBL" id="LZYZ01000011">
    <property type="protein sequence ID" value="OOM05884.1"/>
    <property type="molecule type" value="Genomic_DNA"/>
</dbReference>
<comment type="caution">
    <text evidence="3">The sequence shown here is derived from an EMBL/GenBank/DDBJ whole genome shotgun (WGS) entry which is preliminary data.</text>
</comment>
<evidence type="ECO:0000313" key="3">
    <source>
        <dbReference type="EMBL" id="OOM05884.1"/>
    </source>
</evidence>
<dbReference type="InterPro" id="IPR035905">
    <property type="entry name" value="Barstar-like_sf"/>
</dbReference>
<proteinExistence type="inferred from homology"/>
<sequence>MKNIYVLEGKNIYDLDSFFKEFAKAVNAPNGYFGRNLMQFDDCLFGGYGLEAPCEIIWKNSNLSKEKLNSDMLREYYEEEKEWFEKNLIDEIKELRKNGQNPDKYDLTSLRGIRYSLEIIDKAKNGELSMFEEIVSEIESVTKRARLGWRINLKLE</sequence>
<accession>A0A1S8MNY1</accession>
<evidence type="ECO:0000313" key="4">
    <source>
        <dbReference type="Proteomes" id="UP000191154"/>
    </source>
</evidence>
<gene>
    <name evidence="3" type="ORF">CLOSAC_44630</name>
</gene>
<name>A0A1S8MNY1_CLOSA</name>